<accession>A0A9J6QVJ2</accession>
<name>A0A9J6QVJ2_9FIRM</name>
<organism evidence="1 2">
    <name type="scientific">Hominibacterium faecale</name>
    <dbReference type="NCBI Taxonomy" id="2839743"/>
    <lineage>
        <taxon>Bacteria</taxon>
        <taxon>Bacillati</taxon>
        <taxon>Bacillota</taxon>
        <taxon>Clostridia</taxon>
        <taxon>Peptostreptococcales</taxon>
        <taxon>Anaerovoracaceae</taxon>
        <taxon>Hominibacterium</taxon>
    </lineage>
</organism>
<proteinExistence type="predicted"/>
<sequence>MKLIVDSEKEAIEIRKVIARAMNEIEKTTIPIVTIQHIVQRLADIRNNIVVADSKLGGER</sequence>
<evidence type="ECO:0000313" key="1">
    <source>
        <dbReference type="EMBL" id="MCU7378142.1"/>
    </source>
</evidence>
<comment type="caution">
    <text evidence="1">The sequence shown here is derived from an EMBL/GenBank/DDBJ whole genome shotgun (WGS) entry which is preliminary data.</text>
</comment>
<reference evidence="1" key="1">
    <citation type="submission" date="2022-09" db="EMBL/GenBank/DDBJ databases">
        <title>Culturomic study of gut microbiota in children with autism spectrum disorder.</title>
        <authorList>
            <person name="Efimov B.A."/>
            <person name="Chaplin A.V."/>
            <person name="Sokolova S.R."/>
            <person name="Pikina A.P."/>
            <person name="Korzhanova M."/>
            <person name="Belova V."/>
            <person name="Korostin D."/>
        </authorList>
    </citation>
    <scope>NUCLEOTIDE SEQUENCE</scope>
    <source>
        <strain evidence="1">ASD5510</strain>
    </source>
</reference>
<evidence type="ECO:0000313" key="2">
    <source>
        <dbReference type="Proteomes" id="UP001065549"/>
    </source>
</evidence>
<dbReference type="EMBL" id="JAOSHN010000003">
    <property type="protein sequence ID" value="MCU7378142.1"/>
    <property type="molecule type" value="Genomic_DNA"/>
</dbReference>
<keyword evidence="2" id="KW-1185">Reference proteome</keyword>
<dbReference type="RefSeq" id="WP_269478455.1">
    <property type="nucleotide sequence ID" value="NZ_JAOSHN010000003.1"/>
</dbReference>
<gene>
    <name evidence="1" type="ORF">OBO34_07215</name>
</gene>
<dbReference type="Proteomes" id="UP001065549">
    <property type="component" value="Unassembled WGS sequence"/>
</dbReference>
<dbReference type="AlphaFoldDB" id="A0A9J6QVJ2"/>
<protein>
    <submittedName>
        <fullName evidence="1">Uncharacterized protein</fullName>
    </submittedName>
</protein>